<dbReference type="InterPro" id="IPR037185">
    <property type="entry name" value="EmrE-like"/>
</dbReference>
<organism evidence="8 9">
    <name type="scientific">Chelativorans intermedius</name>
    <dbReference type="NCBI Taxonomy" id="515947"/>
    <lineage>
        <taxon>Bacteria</taxon>
        <taxon>Pseudomonadati</taxon>
        <taxon>Pseudomonadota</taxon>
        <taxon>Alphaproteobacteria</taxon>
        <taxon>Hyphomicrobiales</taxon>
        <taxon>Phyllobacteriaceae</taxon>
        <taxon>Chelativorans</taxon>
    </lineage>
</organism>
<reference evidence="8 9" key="1">
    <citation type="submission" date="2024-09" db="EMBL/GenBank/DDBJ databases">
        <authorList>
            <person name="Sun Q."/>
            <person name="Mori K."/>
        </authorList>
    </citation>
    <scope>NUCLEOTIDE SEQUENCE [LARGE SCALE GENOMIC DNA]</scope>
    <source>
        <strain evidence="8 9">CCM 8543</strain>
    </source>
</reference>
<comment type="similarity">
    <text evidence="2">Belongs to the drug/metabolite transporter (DMT) superfamily. 10 TMS drug/metabolite exporter (DME) (TC 2.A.7.3) family.</text>
</comment>
<dbReference type="Proteomes" id="UP001589755">
    <property type="component" value="Unassembled WGS sequence"/>
</dbReference>
<evidence type="ECO:0000256" key="4">
    <source>
        <dbReference type="ARBA" id="ARBA00022989"/>
    </source>
</evidence>
<comment type="caution">
    <text evidence="8">The sequence shown here is derived from an EMBL/GenBank/DDBJ whole genome shotgun (WGS) entry which is preliminary data.</text>
</comment>
<dbReference type="PANTHER" id="PTHR22911">
    <property type="entry name" value="ACYL-MALONYL CONDENSING ENZYME-RELATED"/>
    <property type="match status" value="1"/>
</dbReference>
<keyword evidence="3 6" id="KW-0812">Transmembrane</keyword>
<keyword evidence="9" id="KW-1185">Reference proteome</keyword>
<feature type="transmembrane region" description="Helical" evidence="6">
    <location>
        <begin position="274"/>
        <end position="292"/>
    </location>
</feature>
<dbReference type="Pfam" id="PF00892">
    <property type="entry name" value="EamA"/>
    <property type="match status" value="2"/>
</dbReference>
<protein>
    <submittedName>
        <fullName evidence="8">DMT family transporter</fullName>
    </submittedName>
</protein>
<keyword evidence="4 6" id="KW-1133">Transmembrane helix</keyword>
<dbReference type="RefSeq" id="WP_261522078.1">
    <property type="nucleotide sequence ID" value="NZ_JAODNW010000021.1"/>
</dbReference>
<feature type="transmembrane region" description="Helical" evidence="6">
    <location>
        <begin position="182"/>
        <end position="208"/>
    </location>
</feature>
<evidence type="ECO:0000256" key="3">
    <source>
        <dbReference type="ARBA" id="ARBA00022692"/>
    </source>
</evidence>
<feature type="domain" description="EamA" evidence="7">
    <location>
        <begin position="155"/>
        <end position="290"/>
    </location>
</feature>
<evidence type="ECO:0000259" key="7">
    <source>
        <dbReference type="Pfam" id="PF00892"/>
    </source>
</evidence>
<evidence type="ECO:0000313" key="8">
    <source>
        <dbReference type="EMBL" id="MFC0208715.1"/>
    </source>
</evidence>
<proteinExistence type="inferred from homology"/>
<feature type="domain" description="EamA" evidence="7">
    <location>
        <begin position="14"/>
        <end position="143"/>
    </location>
</feature>
<feature type="transmembrane region" description="Helical" evidence="6">
    <location>
        <begin position="101"/>
        <end position="120"/>
    </location>
</feature>
<name>A0ABV6D7W6_9HYPH</name>
<accession>A0ABV6D7W6</accession>
<dbReference type="InterPro" id="IPR000620">
    <property type="entry name" value="EamA_dom"/>
</dbReference>
<evidence type="ECO:0000256" key="6">
    <source>
        <dbReference type="SAM" id="Phobius"/>
    </source>
</evidence>
<feature type="transmembrane region" description="Helical" evidence="6">
    <location>
        <begin position="220"/>
        <end position="237"/>
    </location>
</feature>
<evidence type="ECO:0000256" key="1">
    <source>
        <dbReference type="ARBA" id="ARBA00004141"/>
    </source>
</evidence>
<evidence type="ECO:0000256" key="5">
    <source>
        <dbReference type="ARBA" id="ARBA00023136"/>
    </source>
</evidence>
<gene>
    <name evidence="8" type="ORF">ACFFJ2_09915</name>
</gene>
<keyword evidence="5 6" id="KW-0472">Membrane</keyword>
<dbReference type="SUPFAM" id="SSF103481">
    <property type="entry name" value="Multidrug resistance efflux transporter EmrE"/>
    <property type="match status" value="2"/>
</dbReference>
<comment type="subcellular location">
    <subcellularLocation>
        <location evidence="1">Membrane</location>
        <topology evidence="1">Multi-pass membrane protein</topology>
    </subcellularLocation>
</comment>
<feature type="transmembrane region" description="Helical" evidence="6">
    <location>
        <begin position="154"/>
        <end position="170"/>
    </location>
</feature>
<evidence type="ECO:0000313" key="9">
    <source>
        <dbReference type="Proteomes" id="UP001589755"/>
    </source>
</evidence>
<feature type="transmembrane region" description="Helical" evidence="6">
    <location>
        <begin position="129"/>
        <end position="148"/>
    </location>
</feature>
<feature type="transmembrane region" description="Helical" evidence="6">
    <location>
        <begin position="41"/>
        <end position="61"/>
    </location>
</feature>
<feature type="transmembrane region" description="Helical" evidence="6">
    <location>
        <begin position="12"/>
        <end position="29"/>
    </location>
</feature>
<sequence>MLKSRAVPADRPLVGISLMIGFCALAPLSDATAKLLGETIPLLQLLLVRFAVQALLVLPMAPASLALAPSMMWLAALRTVLQILGLAAMFTSLRFLPLADAVAIAYVMPFILLVLGRMVLKEEVGPRRLLACVAGFAGTLLVIQPSFAVVGPPALLPLAVAVFFSLYILVTRQIARDVEPLVLQGVSGVMGTAGLAAVLLLAGGAGLPGFGFVVPDGREALLLVAVGVLGTFSHLLMTWSLRFAPSATLAPIQYLEIPFATLIGWLVFRDLPNGLAALGIVVTVAAGLYIVYRERFTVEPLPPEG</sequence>
<dbReference type="PANTHER" id="PTHR22911:SF6">
    <property type="entry name" value="SOLUTE CARRIER FAMILY 35 MEMBER G1"/>
    <property type="match status" value="1"/>
</dbReference>
<feature type="transmembrane region" description="Helical" evidence="6">
    <location>
        <begin position="249"/>
        <end position="268"/>
    </location>
</feature>
<dbReference type="EMBL" id="JBHLXD010000013">
    <property type="protein sequence ID" value="MFC0208715.1"/>
    <property type="molecule type" value="Genomic_DNA"/>
</dbReference>
<feature type="transmembrane region" description="Helical" evidence="6">
    <location>
        <begin position="73"/>
        <end position="95"/>
    </location>
</feature>
<evidence type="ECO:0000256" key="2">
    <source>
        <dbReference type="ARBA" id="ARBA00009853"/>
    </source>
</evidence>